<dbReference type="KEGG" id="hsn:DV733_01145"/>
<proteinExistence type="predicted"/>
<gene>
    <name evidence="1" type="ORF">DV733_01145</name>
</gene>
<dbReference type="AlphaFoldDB" id="A0A4D6H7W3"/>
<dbReference type="EMBL" id="CP031310">
    <property type="protein sequence ID" value="QCC49913.1"/>
    <property type="molecule type" value="Genomic_DNA"/>
</dbReference>
<sequence>MRLMDCREFLSRYAAGESYKPYGGPLQDGTSPPSAFNDHQTTIGWPADGHVIPRDKYEHRLRDTTPNNDEVRATEILHFLEAEWDTAVGAYGLDGVTEYIPFHTDEQSYGIYVPQRCIRSLGHLLYGWARKLTAEPDTAPEAIHLDATANAHSQSPFESLTQAFDLAAELLVRYRWADHQLELLATHLADFTGIDAYDIYYDQNRRLDADEIATRYRLLRQLDRSTACRRLAPSGLYGSLLRRMTAAFTNNNRNALSQFSSESPQTLHRQQVSVLSSAFDINTTSSEGFLADELPSRRLDRSVPTRIQVYITRREPDSDYGTITNRPGTRSLELEPRPISRTDEFERSYQKADGTLQRDVDDLVEDIRNRFGHLTWKGMSFGPKDKRYIDVTGSKRLVVQIDDQTKEVTLLDFGSHDLPRQYGFNKV</sequence>
<dbReference type="Proteomes" id="UP000296706">
    <property type="component" value="Chromosome"/>
</dbReference>
<dbReference type="OrthoDB" id="350225at2157"/>
<dbReference type="RefSeq" id="WP_049993354.1">
    <property type="nucleotide sequence ID" value="NZ_CP031310.1"/>
</dbReference>
<evidence type="ECO:0000313" key="1">
    <source>
        <dbReference type="EMBL" id="QCC49913.1"/>
    </source>
</evidence>
<protein>
    <submittedName>
        <fullName evidence="1">Uncharacterized protein</fullName>
    </submittedName>
</protein>
<keyword evidence="2" id="KW-1185">Reference proteome</keyword>
<reference evidence="1 2" key="1">
    <citation type="journal article" date="2019" name="Nat. Commun.">
        <title>A new type of DNA phosphorothioation-based antiviral system in archaea.</title>
        <authorList>
            <person name="Xiong L."/>
            <person name="Liu S."/>
            <person name="Chen S."/>
            <person name="Xiao Y."/>
            <person name="Zhu B."/>
            <person name="Gao Y."/>
            <person name="Zhang Y."/>
            <person name="Chen B."/>
            <person name="Luo J."/>
            <person name="Deng Z."/>
            <person name="Chen X."/>
            <person name="Wang L."/>
            <person name="Chen S."/>
        </authorList>
    </citation>
    <scope>NUCLEOTIDE SEQUENCE [LARGE SCALE GENOMIC DNA]</scope>
    <source>
        <strain evidence="1 2">CBA1105</strain>
    </source>
</reference>
<name>A0A4D6H7W3_9EURY</name>
<dbReference type="GeneID" id="39846431"/>
<accession>A0A4D6H7W3</accession>
<evidence type="ECO:0000313" key="2">
    <source>
        <dbReference type="Proteomes" id="UP000296706"/>
    </source>
</evidence>
<organism evidence="1 2">
    <name type="scientific">Halapricum salinum</name>
    <dbReference type="NCBI Taxonomy" id="1457250"/>
    <lineage>
        <taxon>Archaea</taxon>
        <taxon>Methanobacteriati</taxon>
        <taxon>Methanobacteriota</taxon>
        <taxon>Stenosarchaea group</taxon>
        <taxon>Halobacteria</taxon>
        <taxon>Halobacteriales</taxon>
        <taxon>Haloarculaceae</taxon>
        <taxon>Halapricum</taxon>
    </lineage>
</organism>